<evidence type="ECO:0000313" key="1">
    <source>
        <dbReference type="EMBL" id="MEE1947080.1"/>
    </source>
</evidence>
<gene>
    <name evidence="1" type="ORF">VRU48_18285</name>
</gene>
<accession>A0ABU7IC75</accession>
<dbReference type="PROSITE" id="PS51257">
    <property type="entry name" value="PROKAR_LIPOPROTEIN"/>
    <property type="match status" value="1"/>
</dbReference>
<name>A0ABU7IC75_9SPHI</name>
<evidence type="ECO:0008006" key="3">
    <source>
        <dbReference type="Google" id="ProtNLM"/>
    </source>
</evidence>
<organism evidence="1 2">
    <name type="scientific">Pedobacter albus</name>
    <dbReference type="NCBI Taxonomy" id="3113905"/>
    <lineage>
        <taxon>Bacteria</taxon>
        <taxon>Pseudomonadati</taxon>
        <taxon>Bacteroidota</taxon>
        <taxon>Sphingobacteriia</taxon>
        <taxon>Sphingobacteriales</taxon>
        <taxon>Sphingobacteriaceae</taxon>
        <taxon>Pedobacter</taxon>
    </lineage>
</organism>
<proteinExistence type="predicted"/>
<protein>
    <recommendedName>
        <fullName evidence="3">Lipoprotein</fullName>
    </recommendedName>
</protein>
<reference evidence="1 2" key="1">
    <citation type="submission" date="2024-01" db="EMBL/GenBank/DDBJ databases">
        <title>Pedobacter sp. nov., isolated from fresh soil.</title>
        <authorList>
            <person name="Le N.T.T."/>
        </authorList>
    </citation>
    <scope>NUCLEOTIDE SEQUENCE [LARGE SCALE GENOMIC DNA]</scope>
    <source>
        <strain evidence="1 2">KR3-3</strain>
    </source>
</reference>
<sequence>MELKKIKILSNSASLLPIISLLFLLSCSQQSKNINKELKNTIEIGDYSFDFPANFKLVKEQGVDSYVGRIEDNNNRFEFDFGLYTSTLTESPEEYLKEGYWRFDLSERFMKPNITYDKNNEPKVEVLSIRQANRKDSLIGKGCDYIAHCQHEKITFDFPIYLPAETKAYYFKTDTIDGIYQKVVYAKDPKKGITGMYLAKLGNKRALSLVAHHLSCKEQEMVLKIFSTAKYLKN</sequence>
<keyword evidence="2" id="KW-1185">Reference proteome</keyword>
<dbReference type="EMBL" id="JAZDQT010000003">
    <property type="protein sequence ID" value="MEE1947080.1"/>
    <property type="molecule type" value="Genomic_DNA"/>
</dbReference>
<evidence type="ECO:0000313" key="2">
    <source>
        <dbReference type="Proteomes" id="UP001336835"/>
    </source>
</evidence>
<comment type="caution">
    <text evidence="1">The sequence shown here is derived from an EMBL/GenBank/DDBJ whole genome shotgun (WGS) entry which is preliminary data.</text>
</comment>
<dbReference type="RefSeq" id="WP_330109366.1">
    <property type="nucleotide sequence ID" value="NZ_JAZDQT010000003.1"/>
</dbReference>
<dbReference type="Proteomes" id="UP001336835">
    <property type="component" value="Unassembled WGS sequence"/>
</dbReference>